<feature type="region of interest" description="Disordered" evidence="1">
    <location>
        <begin position="93"/>
        <end position="122"/>
    </location>
</feature>
<protein>
    <submittedName>
        <fullName evidence="2">Uncharacterized protein</fullName>
    </submittedName>
</protein>
<name>A0AAV1A8G4_VICFA</name>
<dbReference type="AlphaFoldDB" id="A0AAV1A8G4"/>
<proteinExistence type="predicted"/>
<organism evidence="2 3">
    <name type="scientific">Vicia faba</name>
    <name type="common">Broad bean</name>
    <name type="synonym">Faba vulgaris</name>
    <dbReference type="NCBI Taxonomy" id="3906"/>
    <lineage>
        <taxon>Eukaryota</taxon>
        <taxon>Viridiplantae</taxon>
        <taxon>Streptophyta</taxon>
        <taxon>Embryophyta</taxon>
        <taxon>Tracheophyta</taxon>
        <taxon>Spermatophyta</taxon>
        <taxon>Magnoliopsida</taxon>
        <taxon>eudicotyledons</taxon>
        <taxon>Gunneridae</taxon>
        <taxon>Pentapetalae</taxon>
        <taxon>rosids</taxon>
        <taxon>fabids</taxon>
        <taxon>Fabales</taxon>
        <taxon>Fabaceae</taxon>
        <taxon>Papilionoideae</taxon>
        <taxon>50 kb inversion clade</taxon>
        <taxon>NPAAA clade</taxon>
        <taxon>Hologalegina</taxon>
        <taxon>IRL clade</taxon>
        <taxon>Fabeae</taxon>
        <taxon>Vicia</taxon>
    </lineage>
</organism>
<dbReference type="EMBL" id="OX451738">
    <property type="protein sequence ID" value="CAI8605413.1"/>
    <property type="molecule type" value="Genomic_DNA"/>
</dbReference>
<sequence>MCRDRSESRASGVAPQLRLLKAIRHYAESSEKIFQVFTFYRSFYESALRVDYDDTNGNLLEEKPNLSGDKIPFRKTIVLAITVGGEEMQKRKLKVISDNDNHKRRRTEKGIQNGKERDPLEN</sequence>
<accession>A0AAV1A8G4</accession>
<evidence type="ECO:0000313" key="2">
    <source>
        <dbReference type="EMBL" id="CAI8605413.1"/>
    </source>
</evidence>
<dbReference type="Proteomes" id="UP001157006">
    <property type="component" value="Chromosome 3"/>
</dbReference>
<gene>
    <name evidence="2" type="ORF">VFH_III182480</name>
</gene>
<reference evidence="2 3" key="1">
    <citation type="submission" date="2023-01" db="EMBL/GenBank/DDBJ databases">
        <authorList>
            <person name="Kreplak J."/>
        </authorList>
    </citation>
    <scope>NUCLEOTIDE SEQUENCE [LARGE SCALE GENOMIC DNA]</scope>
</reference>
<keyword evidence="3" id="KW-1185">Reference proteome</keyword>
<evidence type="ECO:0000313" key="3">
    <source>
        <dbReference type="Proteomes" id="UP001157006"/>
    </source>
</evidence>
<evidence type="ECO:0000256" key="1">
    <source>
        <dbReference type="SAM" id="MobiDB-lite"/>
    </source>
</evidence>